<dbReference type="PANTHER" id="PTHR11626:SF2">
    <property type="entry name" value="SQUALENE SYNTHASE"/>
    <property type="match status" value="1"/>
</dbReference>
<dbReference type="InterPro" id="IPR044844">
    <property type="entry name" value="Trans_IPPS_euk-type"/>
</dbReference>
<dbReference type="InterPro" id="IPR002060">
    <property type="entry name" value="Squ/phyt_synthse"/>
</dbReference>
<dbReference type="EMBL" id="JACXAI010000004">
    <property type="protein sequence ID" value="MBD1379572.1"/>
    <property type="molecule type" value="Genomic_DNA"/>
</dbReference>
<protein>
    <submittedName>
        <fullName evidence="1">Phytoene/squalene synthase family protein</fullName>
    </submittedName>
</protein>
<reference evidence="1" key="1">
    <citation type="submission" date="2020-09" db="EMBL/GenBank/DDBJ databases">
        <title>A novel bacterium of genus Bacillus, isolated from South China Sea.</title>
        <authorList>
            <person name="Huang H."/>
            <person name="Mo K."/>
            <person name="Hu Y."/>
        </authorList>
    </citation>
    <scope>NUCLEOTIDE SEQUENCE</scope>
    <source>
        <strain evidence="1">IB182487</strain>
    </source>
</reference>
<dbReference type="Pfam" id="PF00494">
    <property type="entry name" value="SQS_PSY"/>
    <property type="match status" value="1"/>
</dbReference>
<dbReference type="Gene3D" id="1.10.600.10">
    <property type="entry name" value="Farnesyl Diphosphate Synthase"/>
    <property type="match status" value="1"/>
</dbReference>
<organism evidence="1 2">
    <name type="scientific">Metabacillus arenae</name>
    <dbReference type="NCBI Taxonomy" id="2771434"/>
    <lineage>
        <taxon>Bacteria</taxon>
        <taxon>Bacillati</taxon>
        <taxon>Bacillota</taxon>
        <taxon>Bacilli</taxon>
        <taxon>Bacillales</taxon>
        <taxon>Bacillaceae</taxon>
        <taxon>Metabacillus</taxon>
    </lineage>
</organism>
<dbReference type="SUPFAM" id="SSF48576">
    <property type="entry name" value="Terpenoid synthases"/>
    <property type="match status" value="1"/>
</dbReference>
<accession>A0A926NK66</accession>
<evidence type="ECO:0000313" key="1">
    <source>
        <dbReference type="EMBL" id="MBD1379572.1"/>
    </source>
</evidence>
<name>A0A926NK66_9BACI</name>
<proteinExistence type="predicted"/>
<dbReference type="AlphaFoldDB" id="A0A926NK66"/>
<dbReference type="GO" id="GO:0051996">
    <property type="term" value="F:squalene synthase [NAD(P)H] activity"/>
    <property type="evidence" value="ECO:0007669"/>
    <property type="project" value="InterPro"/>
</dbReference>
<gene>
    <name evidence="1" type="ORF">IC621_04960</name>
</gene>
<dbReference type="Proteomes" id="UP000626844">
    <property type="component" value="Unassembled WGS sequence"/>
</dbReference>
<dbReference type="GO" id="GO:0045338">
    <property type="term" value="P:farnesyl diphosphate metabolic process"/>
    <property type="evidence" value="ECO:0007669"/>
    <property type="project" value="InterPro"/>
</dbReference>
<dbReference type="PANTHER" id="PTHR11626">
    <property type="entry name" value="FARNESYL-DIPHOSPHATE FARNESYLTRANSFERASE"/>
    <property type="match status" value="1"/>
</dbReference>
<keyword evidence="2" id="KW-1185">Reference proteome</keyword>
<comment type="caution">
    <text evidence="1">The sequence shown here is derived from an EMBL/GenBank/DDBJ whole genome shotgun (WGS) entry which is preliminary data.</text>
</comment>
<sequence length="275" mass="31249">MTSATKLHREATEMLLETSRTFIIPISHLSPGLQEAVTSAYLCMRAIDEIEDHRILEKEAKNHLLRSISTLLKKEPFNHTALSNLLTPYQKQLPEVSLRLSDWITLCPPGASREVLNATAIMAEGMADWVLKDWKIESEQDLNDYTYYVAGLVGVMLSHIWKWYDGTETDEKLAIGFGRGLQSVNILRNRKEDLERGEVDFFPNDWDFDDMFEYARKNLALADAYIEDIETTSILNFCKIPLALAHGTLNALNNGKEKISRADVTEIVKQAVEES</sequence>
<evidence type="ECO:0000313" key="2">
    <source>
        <dbReference type="Proteomes" id="UP000626844"/>
    </source>
</evidence>
<dbReference type="InterPro" id="IPR008949">
    <property type="entry name" value="Isoprenoid_synthase_dom_sf"/>
</dbReference>
<dbReference type="RefSeq" id="WP_191156348.1">
    <property type="nucleotide sequence ID" value="NZ_JACXAI010000004.1"/>
</dbReference>